<dbReference type="EMBL" id="JAJGNA010000001">
    <property type="protein sequence ID" value="MCC4306956.1"/>
    <property type="molecule type" value="Genomic_DNA"/>
</dbReference>
<accession>A0A9Q3UJ27</accession>
<dbReference type="InterPro" id="IPR021994">
    <property type="entry name" value="DUF3592"/>
</dbReference>
<name>A0A9Q3UJ27_9GAMM</name>
<dbReference type="Pfam" id="PF12158">
    <property type="entry name" value="DUF3592"/>
    <property type="match status" value="1"/>
</dbReference>
<dbReference type="RefSeq" id="WP_228232071.1">
    <property type="nucleotide sequence ID" value="NZ_JAJGNA010000001.1"/>
</dbReference>
<feature type="domain" description="DUF3592" evidence="2">
    <location>
        <begin position="40"/>
        <end position="109"/>
    </location>
</feature>
<keyword evidence="1" id="KW-0812">Transmembrane</keyword>
<proteinExistence type="predicted"/>
<evidence type="ECO:0000256" key="1">
    <source>
        <dbReference type="SAM" id="Phobius"/>
    </source>
</evidence>
<dbReference type="AlphaFoldDB" id="A0A9Q3UJ27"/>
<organism evidence="3 4">
    <name type="scientific">Alloalcanivorax marinus</name>
    <dbReference type="NCBI Taxonomy" id="1177169"/>
    <lineage>
        <taxon>Bacteria</taxon>
        <taxon>Pseudomonadati</taxon>
        <taxon>Pseudomonadota</taxon>
        <taxon>Gammaproteobacteria</taxon>
        <taxon>Oceanospirillales</taxon>
        <taxon>Alcanivoracaceae</taxon>
        <taxon>Alloalcanivorax</taxon>
    </lineage>
</organism>
<evidence type="ECO:0000313" key="4">
    <source>
        <dbReference type="Proteomes" id="UP001108027"/>
    </source>
</evidence>
<feature type="transmembrane region" description="Helical" evidence="1">
    <location>
        <begin position="112"/>
        <end position="135"/>
    </location>
</feature>
<evidence type="ECO:0000313" key="3">
    <source>
        <dbReference type="EMBL" id="MCC4306956.1"/>
    </source>
</evidence>
<keyword evidence="4" id="KW-1185">Reference proteome</keyword>
<evidence type="ECO:0000259" key="2">
    <source>
        <dbReference type="Pfam" id="PF12158"/>
    </source>
</evidence>
<protein>
    <submittedName>
        <fullName evidence="3">DUF3592 domain-containing protein</fullName>
    </submittedName>
</protein>
<keyword evidence="1" id="KW-0472">Membrane</keyword>
<gene>
    <name evidence="3" type="ORF">LL252_00105</name>
</gene>
<keyword evidence="1" id="KW-1133">Transmembrane helix</keyword>
<comment type="caution">
    <text evidence="3">The sequence shown here is derived from an EMBL/GenBank/DDBJ whole genome shotgun (WGS) entry which is preliminary data.</text>
</comment>
<reference evidence="3" key="1">
    <citation type="submission" date="2021-10" db="EMBL/GenBank/DDBJ databases">
        <title>The diversity and Nitrogen Metabolism of Culturable Nitrate-Utilizing Bacteria Within the Oxygen Minimum Zone of the Changjiang (Yangtze River)Estuary.</title>
        <authorList>
            <person name="Zhang D."/>
            <person name="Zheng J."/>
            <person name="Liu S."/>
            <person name="He W."/>
        </authorList>
    </citation>
    <scope>NUCLEOTIDE SEQUENCE</scope>
    <source>
        <strain evidence="3">FXH-223</strain>
    </source>
</reference>
<dbReference type="Proteomes" id="UP001108027">
    <property type="component" value="Unassembled WGS sequence"/>
</dbReference>
<sequence>MKVTTVAGAGLLAFGVLALAGGGTAAWNSARFLETAVTAAGVVTDLVPKRDSEGDVLYSPKVHFRDREGRSVVFVPNMSSRPPAYEVGERVEVLYAPGHSEDARLQGFFSQWGAPLIAGVLGVILCVVGAGFLLWPRWKARKVAWLRKNGRKVAAEPVEVVLDPSISINHRHPYRILCQWRDPASGETHVFRSDALWADPGPMLGHQPLTVWVAPDDPRRYHVALPFLKES</sequence>